<dbReference type="InterPro" id="IPR023584">
    <property type="entry name" value="Ribosome_recyc_fac_dom"/>
</dbReference>
<keyword evidence="3 5" id="KW-0963">Cytoplasm</keyword>
<evidence type="ECO:0000256" key="6">
    <source>
        <dbReference type="SAM" id="Coils"/>
    </source>
</evidence>
<organism evidence="8 9">
    <name type="scientific">Pseudothermotoga hypogea DSM 11164 = NBRC 106472</name>
    <dbReference type="NCBI Taxonomy" id="1123384"/>
    <lineage>
        <taxon>Bacteria</taxon>
        <taxon>Thermotogati</taxon>
        <taxon>Thermotogota</taxon>
        <taxon>Thermotogae</taxon>
        <taxon>Thermotogales</taxon>
        <taxon>Thermotogaceae</taxon>
        <taxon>Pseudothermotoga</taxon>
    </lineage>
</organism>
<dbReference type="OrthoDB" id="9804006at2"/>
<comment type="function">
    <text evidence="5">Responsible for the release of ribosomes from messenger RNA at the termination of protein biosynthesis. May increase the efficiency of translation by recycling ribosomes from one round of translation to another.</text>
</comment>
<dbReference type="PANTHER" id="PTHR20982:SF3">
    <property type="entry name" value="MITOCHONDRIAL RIBOSOME RECYCLING FACTOR PSEUDO 1"/>
    <property type="match status" value="1"/>
</dbReference>
<comment type="subcellular location">
    <subcellularLocation>
        <location evidence="1 5">Cytoplasm</location>
    </subcellularLocation>
</comment>
<protein>
    <recommendedName>
        <fullName evidence="5">Ribosome-recycling factor</fullName>
        <shortName evidence="5">RRF</shortName>
    </recommendedName>
    <alternativeName>
        <fullName evidence="5">Ribosome-releasing factor</fullName>
    </alternativeName>
</protein>
<evidence type="ECO:0000256" key="2">
    <source>
        <dbReference type="ARBA" id="ARBA00005912"/>
    </source>
</evidence>
<dbReference type="STRING" id="1123384.AJ81_03110"/>
<dbReference type="Gene3D" id="1.10.132.20">
    <property type="entry name" value="Ribosome-recycling factor"/>
    <property type="match status" value="1"/>
</dbReference>
<dbReference type="InterPro" id="IPR036191">
    <property type="entry name" value="RRF_sf"/>
</dbReference>
<sequence>MRHPIVKSAEDRMNKSIEKISEELRKIRTGRASPAILEEIKVDYYGAPTPINQLATIKVEERSLIIQPWDKSVLSSIEKAIFASDIGLTPMNDGNVIRLVFPTPTTEQRQKWVKKAKEIAEQGKIAIRNIRRDVLKELKQLEDDGKISEDDAKRLEKEIQDLTDKKIEEIDKLFEKKEKEIMEV</sequence>
<dbReference type="HAMAP" id="MF_00040">
    <property type="entry name" value="RRF"/>
    <property type="match status" value="1"/>
</dbReference>
<dbReference type="Gene3D" id="3.30.1360.40">
    <property type="match status" value="1"/>
</dbReference>
<keyword evidence="4 5" id="KW-0648">Protein biosynthesis</keyword>
<dbReference type="Proteomes" id="UP000077469">
    <property type="component" value="Chromosome"/>
</dbReference>
<dbReference type="KEGG" id="phy:AJ81_03110"/>
<dbReference type="PATRIC" id="fig|1123384.7.peg.610"/>
<dbReference type="RefSeq" id="WP_031503985.1">
    <property type="nucleotide sequence ID" value="NC_022795.1"/>
</dbReference>
<dbReference type="GO" id="GO:0005737">
    <property type="term" value="C:cytoplasm"/>
    <property type="evidence" value="ECO:0007669"/>
    <property type="project" value="UniProtKB-SubCell"/>
</dbReference>
<dbReference type="SUPFAM" id="SSF55194">
    <property type="entry name" value="Ribosome recycling factor, RRF"/>
    <property type="match status" value="1"/>
</dbReference>
<dbReference type="GO" id="GO:0043023">
    <property type="term" value="F:ribosomal large subunit binding"/>
    <property type="evidence" value="ECO:0007669"/>
    <property type="project" value="TreeGrafter"/>
</dbReference>
<evidence type="ECO:0000256" key="1">
    <source>
        <dbReference type="ARBA" id="ARBA00004496"/>
    </source>
</evidence>
<dbReference type="Pfam" id="PF01765">
    <property type="entry name" value="RRF"/>
    <property type="match status" value="1"/>
</dbReference>
<evidence type="ECO:0000259" key="7">
    <source>
        <dbReference type="Pfam" id="PF01765"/>
    </source>
</evidence>
<dbReference type="AlphaFoldDB" id="A0A0X1KQ76"/>
<reference evidence="8 9" key="1">
    <citation type="submission" date="2014-01" db="EMBL/GenBank/DDBJ databases">
        <title>Genome sequencing of Thermotog hypogea.</title>
        <authorList>
            <person name="Zhang X."/>
            <person name="Alvare G."/>
            <person name="Fristensky B."/>
            <person name="Chen L."/>
            <person name="Suen T."/>
            <person name="Chen Q."/>
            <person name="Ma K."/>
        </authorList>
    </citation>
    <scope>NUCLEOTIDE SEQUENCE [LARGE SCALE GENOMIC DNA]</scope>
    <source>
        <strain evidence="8 9">DSM 11164</strain>
    </source>
</reference>
<dbReference type="NCBIfam" id="TIGR00496">
    <property type="entry name" value="frr"/>
    <property type="match status" value="1"/>
</dbReference>
<dbReference type="FunFam" id="1.10.132.20:FF:000001">
    <property type="entry name" value="Ribosome-recycling factor"/>
    <property type="match status" value="1"/>
</dbReference>
<evidence type="ECO:0000313" key="9">
    <source>
        <dbReference type="Proteomes" id="UP000077469"/>
    </source>
</evidence>
<keyword evidence="9" id="KW-1185">Reference proteome</keyword>
<dbReference type="EMBL" id="CP007141">
    <property type="protein sequence ID" value="AJC73369.1"/>
    <property type="molecule type" value="Genomic_DNA"/>
</dbReference>
<name>A0A0X1KQ76_9THEM</name>
<feature type="domain" description="Ribosome recycling factor" evidence="7">
    <location>
        <begin position="21"/>
        <end position="182"/>
    </location>
</feature>
<accession>A0A0X1KQ76</accession>
<evidence type="ECO:0000256" key="4">
    <source>
        <dbReference type="ARBA" id="ARBA00022917"/>
    </source>
</evidence>
<feature type="coiled-coil region" evidence="6">
    <location>
        <begin position="138"/>
        <end position="172"/>
    </location>
</feature>
<keyword evidence="6" id="KW-0175">Coiled coil</keyword>
<proteinExistence type="inferred from homology"/>
<evidence type="ECO:0000256" key="5">
    <source>
        <dbReference type="HAMAP-Rule" id="MF_00040"/>
    </source>
</evidence>
<dbReference type="FunFam" id="3.30.1360.40:FF:000001">
    <property type="entry name" value="Ribosome-recycling factor"/>
    <property type="match status" value="1"/>
</dbReference>
<dbReference type="CDD" id="cd00520">
    <property type="entry name" value="RRF"/>
    <property type="match status" value="1"/>
</dbReference>
<evidence type="ECO:0000256" key="3">
    <source>
        <dbReference type="ARBA" id="ARBA00022490"/>
    </source>
</evidence>
<dbReference type="InterPro" id="IPR002661">
    <property type="entry name" value="Ribosome_recyc_fac"/>
</dbReference>
<comment type="similarity">
    <text evidence="2 5">Belongs to the RRF family.</text>
</comment>
<dbReference type="PaxDb" id="1123384-AJ81_03110"/>
<gene>
    <name evidence="5" type="primary">frr</name>
    <name evidence="8" type="ORF">AJ81_03110</name>
</gene>
<evidence type="ECO:0000313" key="8">
    <source>
        <dbReference type="EMBL" id="AJC73369.1"/>
    </source>
</evidence>
<dbReference type="GO" id="GO:0006415">
    <property type="term" value="P:translational termination"/>
    <property type="evidence" value="ECO:0007669"/>
    <property type="project" value="UniProtKB-UniRule"/>
</dbReference>
<dbReference type="PANTHER" id="PTHR20982">
    <property type="entry name" value="RIBOSOME RECYCLING FACTOR"/>
    <property type="match status" value="1"/>
</dbReference>